<feature type="compositionally biased region" description="Polar residues" evidence="2">
    <location>
        <begin position="824"/>
        <end position="841"/>
    </location>
</feature>
<feature type="region of interest" description="Disordered" evidence="2">
    <location>
        <begin position="553"/>
        <end position="577"/>
    </location>
</feature>
<dbReference type="EMBL" id="JAINDJ010000002">
    <property type="protein sequence ID" value="KAG9456743.1"/>
    <property type="molecule type" value="Genomic_DNA"/>
</dbReference>
<keyword evidence="1" id="KW-0175">Coiled coil</keyword>
<name>A0AAV7F6N7_ARIFI</name>
<feature type="coiled-coil region" evidence="1">
    <location>
        <begin position="237"/>
        <end position="264"/>
    </location>
</feature>
<feature type="compositionally biased region" description="Basic and acidic residues" evidence="2">
    <location>
        <begin position="1013"/>
        <end position="1023"/>
    </location>
</feature>
<reference evidence="3 4" key="1">
    <citation type="submission" date="2021-07" db="EMBL/GenBank/DDBJ databases">
        <title>The Aristolochia fimbriata genome: insights into angiosperm evolution, floral development and chemical biosynthesis.</title>
        <authorList>
            <person name="Jiao Y."/>
        </authorList>
    </citation>
    <scope>NUCLEOTIDE SEQUENCE [LARGE SCALE GENOMIC DNA]</scope>
    <source>
        <strain evidence="3">IBCAS-2021</strain>
        <tissue evidence="3">Leaf</tissue>
    </source>
</reference>
<dbReference type="PANTHER" id="PTHR33598:SF10">
    <property type="entry name" value="SEED MATURATION-LIKE PROTEIN"/>
    <property type="match status" value="1"/>
</dbReference>
<dbReference type="PANTHER" id="PTHR33598">
    <property type="entry name" value="OS02G0833400 PROTEIN"/>
    <property type="match status" value="1"/>
</dbReference>
<comment type="caution">
    <text evidence="3">The sequence shown here is derived from an EMBL/GenBank/DDBJ whole genome shotgun (WGS) entry which is preliminary data.</text>
</comment>
<feature type="compositionally biased region" description="Basic and acidic residues" evidence="2">
    <location>
        <begin position="194"/>
        <end position="208"/>
    </location>
</feature>
<sequence>MAASSTARAVFLSRLASELELHRVVSLKPPPPSSHLFSQHPVLRPLLVAAPGRPHRRTHSPPLFHCLFSSSGGESVADDYVSTRKLAFRREFSVLANFLKQINPLDTSVIAKGVSGAAKDSMKRTISAMLGLLPSDHFAVSIRASKDPLHRLLTSSIITGYTLWNAEYRVSLMRNFDKSPGSEDLTSASYSERLASRNESGEDREGCDRDTCETWGKVECRNPRFLEDLSPEALSYIQQLKSELASVEKRLNAQKQENMDLECGRGENNDLLNYLRSLEPEMVTELARPSSSEVEEIIQQLVQNVIQKYFGDDRSFGFLEDSVIEKSESCSDGDDIDNCAAIKTSRDYLAKLLFWCMLLGHHMRSLEYRLHLSCVGEEEKGKEKNEKITSQKRRIPGLVRAFLIPLSRSTRSSVPFSSSNLPVHLVPSMAEALQDTTKHQMEVTLKSIPSESVSFGRFSGDSSLSWDKWSAFSQNKYMEEVEKCSTPGSVKEKKAYFEAHYKKVAAHTMELLGQDKLTDHVAQSKSEEQIFQQSGGSCEVSDSTTNVDLEQLTHSSSDSIDAHETSHFGGDSKEEQFIKPDHSEAELLEEKMDTTEPKLEAPESNKNEGINELENLETEVNEAEIKEPKLDFIGDKTEVSANKIEVLELEEVGTDADASASKKNELGSYPEILTLQMHETCGKAETSEVEVDEMASKSSEETANEANSLADVPQPKLNGVGSEITKAMADEMGIQPDCSVSDVDIVVQDLENFKEAQEADKMSKKLAVKSNKSPVPKLDLDQGRQSPIIKLSKKKASTSTKQTDSDATKKRQTVPPASPKPKLSNHSTPKASKVTPTTPRTPASKVSLRKDPSALRSEYKRGSPTSLESSKLRSVSVDLASPPTNRGDLIMEKMGDKEIVQKAFKTFRNSLNLLRSSYDDEKPSAHQQPVMKGKQLPESPEKTQLVKQQPGPRTPNMTRSLNDSSGTKRMSKAASAPLVLRSDEGAKKQKDLLSALKKKPNSKESARTNLQTRSKEDNLEKVGKLQKASKYRVTPMPALDRQQGISGNHLNKRVST</sequence>
<accession>A0AAV7F6N7</accession>
<gene>
    <name evidence="3" type="ORF">H6P81_001251</name>
</gene>
<feature type="region of interest" description="Disordered" evidence="2">
    <location>
        <begin position="179"/>
        <end position="208"/>
    </location>
</feature>
<evidence type="ECO:0000256" key="1">
    <source>
        <dbReference type="SAM" id="Coils"/>
    </source>
</evidence>
<organism evidence="3 4">
    <name type="scientific">Aristolochia fimbriata</name>
    <name type="common">White veined hardy Dutchman's pipe vine</name>
    <dbReference type="NCBI Taxonomy" id="158543"/>
    <lineage>
        <taxon>Eukaryota</taxon>
        <taxon>Viridiplantae</taxon>
        <taxon>Streptophyta</taxon>
        <taxon>Embryophyta</taxon>
        <taxon>Tracheophyta</taxon>
        <taxon>Spermatophyta</taxon>
        <taxon>Magnoliopsida</taxon>
        <taxon>Magnoliidae</taxon>
        <taxon>Piperales</taxon>
        <taxon>Aristolochiaceae</taxon>
        <taxon>Aristolochia</taxon>
    </lineage>
</organism>
<evidence type="ECO:0000313" key="3">
    <source>
        <dbReference type="EMBL" id="KAG9456743.1"/>
    </source>
</evidence>
<evidence type="ECO:0000313" key="4">
    <source>
        <dbReference type="Proteomes" id="UP000825729"/>
    </source>
</evidence>
<dbReference type="Proteomes" id="UP000825729">
    <property type="component" value="Unassembled WGS sequence"/>
</dbReference>
<proteinExistence type="predicted"/>
<feature type="compositionally biased region" description="Basic and acidic residues" evidence="2">
    <location>
        <begin position="848"/>
        <end position="861"/>
    </location>
</feature>
<evidence type="ECO:0000256" key="2">
    <source>
        <dbReference type="SAM" id="MobiDB-lite"/>
    </source>
</evidence>
<keyword evidence="4" id="KW-1185">Reference proteome</keyword>
<feature type="region of interest" description="Disordered" evidence="2">
    <location>
        <begin position="918"/>
        <end position="1056"/>
    </location>
</feature>
<feature type="region of interest" description="Disordered" evidence="2">
    <location>
        <begin position="756"/>
        <end position="891"/>
    </location>
</feature>
<feature type="compositionally biased region" description="Basic and acidic residues" evidence="2">
    <location>
        <begin position="560"/>
        <end position="577"/>
    </location>
</feature>
<dbReference type="AlphaFoldDB" id="A0AAV7F6N7"/>
<feature type="compositionally biased region" description="Polar residues" evidence="2">
    <location>
        <begin position="955"/>
        <end position="968"/>
    </location>
</feature>
<protein>
    <submittedName>
        <fullName evidence="3">Uncharacterized protein</fullName>
    </submittedName>
</protein>
<feature type="compositionally biased region" description="Basic and acidic residues" evidence="2">
    <location>
        <begin position="981"/>
        <end position="991"/>
    </location>
</feature>
<feature type="region of interest" description="Disordered" evidence="2">
    <location>
        <begin position="683"/>
        <end position="718"/>
    </location>
</feature>
<feature type="compositionally biased region" description="Polar residues" evidence="2">
    <location>
        <begin position="863"/>
        <end position="873"/>
    </location>
</feature>
<dbReference type="Pfam" id="PF05542">
    <property type="entry name" value="DUF760"/>
    <property type="match status" value="2"/>
</dbReference>
<dbReference type="InterPro" id="IPR008479">
    <property type="entry name" value="DUF760"/>
</dbReference>